<dbReference type="Proteomes" id="UP000008311">
    <property type="component" value="Unassembled WGS sequence"/>
</dbReference>
<organism evidence="3 4">
    <name type="scientific">Ricinus communis</name>
    <name type="common">Castor bean</name>
    <dbReference type="NCBI Taxonomy" id="3988"/>
    <lineage>
        <taxon>Eukaryota</taxon>
        <taxon>Viridiplantae</taxon>
        <taxon>Streptophyta</taxon>
        <taxon>Embryophyta</taxon>
        <taxon>Tracheophyta</taxon>
        <taxon>Spermatophyta</taxon>
        <taxon>Magnoliopsida</taxon>
        <taxon>eudicotyledons</taxon>
        <taxon>Gunneridae</taxon>
        <taxon>Pentapetalae</taxon>
        <taxon>rosids</taxon>
        <taxon>fabids</taxon>
        <taxon>Malpighiales</taxon>
        <taxon>Euphorbiaceae</taxon>
        <taxon>Acalyphoideae</taxon>
        <taxon>Acalypheae</taxon>
        <taxon>Ricinus</taxon>
    </lineage>
</organism>
<feature type="domain" description="Putative Flp pilus-assembly TadG-like N-terminal" evidence="2">
    <location>
        <begin position="25"/>
        <end position="72"/>
    </location>
</feature>
<dbReference type="InterPro" id="IPR028087">
    <property type="entry name" value="Tad_N"/>
</dbReference>
<evidence type="ECO:0000256" key="1">
    <source>
        <dbReference type="SAM" id="Phobius"/>
    </source>
</evidence>
<name>B9TI03_RICCO</name>
<dbReference type="EMBL" id="EQ982038">
    <property type="protein sequence ID" value="EEF24510.1"/>
    <property type="molecule type" value="Genomic_DNA"/>
</dbReference>
<sequence>MRKQCSRSVRVQSRRLRPGRRAESGAFAIMAALVLPIMIAMLGFAIDLSRVYNRKVELQSVADAAALAAANALDGTPEGIDRAVAAAAATAAGFSYSYNKASVSWSSEALTFGTAVGGGA</sequence>
<keyword evidence="1" id="KW-1133">Transmembrane helix</keyword>
<keyword evidence="1" id="KW-0812">Transmembrane</keyword>
<feature type="non-terminal residue" evidence="3">
    <location>
        <position position="120"/>
    </location>
</feature>
<keyword evidence="4" id="KW-1185">Reference proteome</keyword>
<evidence type="ECO:0000313" key="3">
    <source>
        <dbReference type="EMBL" id="EEF24510.1"/>
    </source>
</evidence>
<evidence type="ECO:0000259" key="2">
    <source>
        <dbReference type="Pfam" id="PF13400"/>
    </source>
</evidence>
<evidence type="ECO:0000313" key="4">
    <source>
        <dbReference type="Proteomes" id="UP000008311"/>
    </source>
</evidence>
<feature type="transmembrane region" description="Helical" evidence="1">
    <location>
        <begin position="24"/>
        <end position="46"/>
    </location>
</feature>
<gene>
    <name evidence="3" type="ORF">RCOM_2064890</name>
</gene>
<proteinExistence type="predicted"/>
<reference evidence="4" key="1">
    <citation type="journal article" date="2010" name="Nat. Biotechnol.">
        <title>Draft genome sequence of the oilseed species Ricinus communis.</title>
        <authorList>
            <person name="Chan A.P."/>
            <person name="Crabtree J."/>
            <person name="Zhao Q."/>
            <person name="Lorenzi H."/>
            <person name="Orvis J."/>
            <person name="Puiu D."/>
            <person name="Melake-Berhan A."/>
            <person name="Jones K.M."/>
            <person name="Redman J."/>
            <person name="Chen G."/>
            <person name="Cahoon E.B."/>
            <person name="Gedil M."/>
            <person name="Stanke M."/>
            <person name="Haas B.J."/>
            <person name="Wortman J.R."/>
            <person name="Fraser-Liggett C.M."/>
            <person name="Ravel J."/>
            <person name="Rabinowicz P.D."/>
        </authorList>
    </citation>
    <scope>NUCLEOTIDE SEQUENCE [LARGE SCALE GENOMIC DNA]</scope>
    <source>
        <strain evidence="4">cv. Hale</strain>
    </source>
</reference>
<keyword evidence="1" id="KW-0472">Membrane</keyword>
<protein>
    <recommendedName>
        <fullName evidence="2">Putative Flp pilus-assembly TadG-like N-terminal domain-containing protein</fullName>
    </recommendedName>
</protein>
<dbReference type="InParanoid" id="B9TI03"/>
<dbReference type="Pfam" id="PF13400">
    <property type="entry name" value="Tad"/>
    <property type="match status" value="1"/>
</dbReference>
<accession>B9TI03</accession>
<dbReference type="AlphaFoldDB" id="B9TI03"/>